<evidence type="ECO:0000313" key="2">
    <source>
        <dbReference type="Proteomes" id="UP000567179"/>
    </source>
</evidence>
<reference evidence="1 2" key="1">
    <citation type="journal article" date="2020" name="ISME J.">
        <title>Uncovering the hidden diversity of litter-decomposition mechanisms in mushroom-forming fungi.</title>
        <authorList>
            <person name="Floudas D."/>
            <person name="Bentzer J."/>
            <person name="Ahren D."/>
            <person name="Johansson T."/>
            <person name="Persson P."/>
            <person name="Tunlid A."/>
        </authorList>
    </citation>
    <scope>NUCLEOTIDE SEQUENCE [LARGE SCALE GENOMIC DNA]</scope>
    <source>
        <strain evidence="1 2">CBS 101986</strain>
    </source>
</reference>
<organism evidence="1 2">
    <name type="scientific">Psilocybe cf. subviscida</name>
    <dbReference type="NCBI Taxonomy" id="2480587"/>
    <lineage>
        <taxon>Eukaryota</taxon>
        <taxon>Fungi</taxon>
        <taxon>Dikarya</taxon>
        <taxon>Basidiomycota</taxon>
        <taxon>Agaricomycotina</taxon>
        <taxon>Agaricomycetes</taxon>
        <taxon>Agaricomycetidae</taxon>
        <taxon>Agaricales</taxon>
        <taxon>Agaricineae</taxon>
        <taxon>Strophariaceae</taxon>
        <taxon>Psilocybe</taxon>
    </lineage>
</organism>
<name>A0A8H5B691_9AGAR</name>
<proteinExistence type="predicted"/>
<keyword evidence="2" id="KW-1185">Reference proteome</keyword>
<protein>
    <submittedName>
        <fullName evidence="1">Uncharacterized protein</fullName>
    </submittedName>
</protein>
<evidence type="ECO:0000313" key="1">
    <source>
        <dbReference type="EMBL" id="KAF5317569.1"/>
    </source>
</evidence>
<dbReference type="Proteomes" id="UP000567179">
    <property type="component" value="Unassembled WGS sequence"/>
</dbReference>
<sequence length="400" mass="43638">MGDSMTDDTVQKHLGCQVVGHGSSKSSMATFLTSASALSNLGCLRDQLCLVSPGFCWRSLFASNFHEYEWLSISCIRTLSTRFVLNRKRRFQVSFCAPGLLHVEVDDRGIWFSDDILRLPGWMLIGGTLEHDAIEDGYPPRFIRQFLAEWRNGRPLANAHDAFAIELTPSQGSDSSGQLSTTSSTRAAGNKGVLLEILSLHQSLPPEILRQKFKQKLETSDCGLGRVDMELIPMALGGFCYSACVASQEDFKDDLCRSYWRGSVSITTKELIKVVDQVDSLDEMIREGRDPHPTANLLLQYARRAPKSADAAQADLKAAAAFDAGEVTSDTNDVPSLGETAAADANGVEGQTIVTNIQRAVVMRVAAADTNLTAEVTASDANNTVGDLNRTQNALSYLFF</sequence>
<dbReference type="EMBL" id="JAACJJ010000033">
    <property type="protein sequence ID" value="KAF5317569.1"/>
    <property type="molecule type" value="Genomic_DNA"/>
</dbReference>
<accession>A0A8H5B691</accession>
<dbReference type="AlphaFoldDB" id="A0A8H5B691"/>
<gene>
    <name evidence="1" type="ORF">D9619_013210</name>
</gene>
<comment type="caution">
    <text evidence="1">The sequence shown here is derived from an EMBL/GenBank/DDBJ whole genome shotgun (WGS) entry which is preliminary data.</text>
</comment>